<feature type="signal peptide" evidence="1">
    <location>
        <begin position="1"/>
        <end position="25"/>
    </location>
</feature>
<keyword evidence="1" id="KW-0732">Signal</keyword>
<proteinExistence type="predicted"/>
<protein>
    <recommendedName>
        <fullName evidence="4">Ig-like domain-containing protein</fullName>
    </recommendedName>
</protein>
<dbReference type="OrthoDB" id="2500291at2759"/>
<evidence type="ECO:0000313" key="3">
    <source>
        <dbReference type="Proteomes" id="UP000238274"/>
    </source>
</evidence>
<evidence type="ECO:0000313" key="2">
    <source>
        <dbReference type="EMBL" id="POW04264.1"/>
    </source>
</evidence>
<evidence type="ECO:0000256" key="1">
    <source>
        <dbReference type="SAM" id="SignalP"/>
    </source>
</evidence>
<feature type="chain" id="PRO_5015679091" description="Ig-like domain-containing protein" evidence="1">
    <location>
        <begin position="26"/>
        <end position="210"/>
    </location>
</feature>
<comment type="caution">
    <text evidence="2">The sequence shown here is derived from an EMBL/GenBank/DDBJ whole genome shotgun (WGS) entry which is preliminary data.</text>
</comment>
<accession>A0A2S4V402</accession>
<reference evidence="3" key="2">
    <citation type="journal article" date="2018" name="BMC Genomics">
        <title>Genomic insights into host adaptation between the wheat stripe rust pathogen (Puccinia striiformis f. sp. tritici) and the barley stripe rust pathogen (Puccinia striiformis f. sp. hordei).</title>
        <authorList>
            <person name="Xia C."/>
            <person name="Wang M."/>
            <person name="Yin C."/>
            <person name="Cornejo O.E."/>
            <person name="Hulbert S.H."/>
            <person name="Chen X."/>
        </authorList>
    </citation>
    <scope>NUCLEOTIDE SEQUENCE [LARGE SCALE GENOMIC DNA]</scope>
    <source>
        <strain evidence="3">93TX-2</strain>
    </source>
</reference>
<evidence type="ECO:0008006" key="4">
    <source>
        <dbReference type="Google" id="ProtNLM"/>
    </source>
</evidence>
<sequence length="210" mass="22155">MVTLSSRLRPGLLLSFSFLVGRIMGDSNPGGSGSVPTGSDDLDMLVCSGEKPVGYLVMSGNSKHKMYTASGDNYSALTGNCTCAPFSVEPKLNLTPSKVLPFCWRGDGSSAQGATTTGCPRFRKTMGDVVGDDSIQAQLCDGQNPVGLLYDDQTVLPNSGKAEDAVYGCRCTVPNKQQISYLKCQDASPRFAGVKDPSKVSCVNPQFTCA</sequence>
<dbReference type="Proteomes" id="UP000238274">
    <property type="component" value="Unassembled WGS sequence"/>
</dbReference>
<dbReference type="VEuPathDB" id="FungiDB:PSTT_09671"/>
<keyword evidence="3" id="KW-1185">Reference proteome</keyword>
<reference evidence="2 3" key="1">
    <citation type="submission" date="2017-12" db="EMBL/GenBank/DDBJ databases">
        <title>Gene loss provides genomic basis for host adaptation in cereal stripe rust fungi.</title>
        <authorList>
            <person name="Xia C."/>
        </authorList>
    </citation>
    <scope>NUCLEOTIDE SEQUENCE [LARGE SCALE GENOMIC DNA]</scope>
    <source>
        <strain evidence="2 3">93TX-2</strain>
    </source>
</reference>
<dbReference type="VEuPathDB" id="FungiDB:PSHT_11301"/>
<gene>
    <name evidence="2" type="ORF">PSHT_11301</name>
</gene>
<name>A0A2S4V402_9BASI</name>
<reference evidence="3" key="3">
    <citation type="journal article" date="2018" name="Mol. Plant Microbe Interact.">
        <title>Genome sequence resources for the wheat stripe rust pathogen (Puccinia striiformis f. sp. tritici) and the barley stripe rust pathogen (Puccinia striiformis f. sp. hordei).</title>
        <authorList>
            <person name="Xia C."/>
            <person name="Wang M."/>
            <person name="Yin C."/>
            <person name="Cornejo O.E."/>
            <person name="Hulbert S.H."/>
            <person name="Chen X."/>
        </authorList>
    </citation>
    <scope>NUCLEOTIDE SEQUENCE [LARGE SCALE GENOMIC DNA]</scope>
    <source>
        <strain evidence="3">93TX-2</strain>
    </source>
</reference>
<organism evidence="2 3">
    <name type="scientific">Puccinia striiformis</name>
    <dbReference type="NCBI Taxonomy" id="27350"/>
    <lineage>
        <taxon>Eukaryota</taxon>
        <taxon>Fungi</taxon>
        <taxon>Dikarya</taxon>
        <taxon>Basidiomycota</taxon>
        <taxon>Pucciniomycotina</taxon>
        <taxon>Pucciniomycetes</taxon>
        <taxon>Pucciniales</taxon>
        <taxon>Pucciniaceae</taxon>
        <taxon>Puccinia</taxon>
    </lineage>
</organism>
<dbReference type="EMBL" id="PKSM01000186">
    <property type="protein sequence ID" value="POW04264.1"/>
    <property type="molecule type" value="Genomic_DNA"/>
</dbReference>
<dbReference type="AlphaFoldDB" id="A0A2S4V402"/>